<dbReference type="Gene3D" id="1.10.1410.10">
    <property type="match status" value="1"/>
</dbReference>
<reference evidence="19 20" key="1">
    <citation type="journal article" date="2014" name="Nat. Genet.">
        <title>Whole-genome sequence of a flatfish provides insights into ZW sex chromosome evolution and adaptation to a benthic lifestyle.</title>
        <authorList>
            <person name="Chen S."/>
            <person name="Zhang G."/>
            <person name="Shao C."/>
            <person name="Huang Q."/>
            <person name="Liu G."/>
            <person name="Zhang P."/>
            <person name="Song W."/>
            <person name="An N."/>
            <person name="Chalopin D."/>
            <person name="Volff J.N."/>
            <person name="Hong Y."/>
            <person name="Li Q."/>
            <person name="Sha Z."/>
            <person name="Zhou H."/>
            <person name="Xie M."/>
            <person name="Yu Q."/>
            <person name="Liu Y."/>
            <person name="Xiang H."/>
            <person name="Wang N."/>
            <person name="Wu K."/>
            <person name="Yang C."/>
            <person name="Zhou Q."/>
            <person name="Liao X."/>
            <person name="Yang L."/>
            <person name="Hu Q."/>
            <person name="Zhang J."/>
            <person name="Meng L."/>
            <person name="Jin L."/>
            <person name="Tian Y."/>
            <person name="Lian J."/>
            <person name="Yang J."/>
            <person name="Miao G."/>
            <person name="Liu S."/>
            <person name="Liang Z."/>
            <person name="Yan F."/>
            <person name="Li Y."/>
            <person name="Sun B."/>
            <person name="Zhang H."/>
            <person name="Zhang J."/>
            <person name="Zhu Y."/>
            <person name="Du M."/>
            <person name="Zhao Y."/>
            <person name="Schartl M."/>
            <person name="Tang Q."/>
            <person name="Wang J."/>
        </authorList>
    </citation>
    <scope>NUCLEOTIDE SEQUENCE</scope>
</reference>
<dbReference type="Ensembl" id="ENSCSET00000006088.1">
    <property type="protein sequence ID" value="ENSCSEP00000006023.1"/>
    <property type="gene ID" value="ENSCSEG00000003887.1"/>
</dbReference>
<comment type="subunit">
    <text evidence="9">Component of a nuclear TRAMP-like complex, an ATP-dependent exosome regulatory complex consisting of a helicase (MTREX), an oligadenylate polymerase (TENT4B or TENT4A), and a substrate specific RNA-binding factor (ZCCHC7 or ZCCHC8). Several TRAMP-like complexes exist with specific compositions and are associated with nuclear, or nucleolar RNA exosomes.</text>
</comment>
<dbReference type="InterPro" id="IPR045862">
    <property type="entry name" value="Trf4-like"/>
</dbReference>
<dbReference type="AlphaFoldDB" id="A0A3P8US47"/>
<evidence type="ECO:0000256" key="13">
    <source>
        <dbReference type="ARBA" id="ARBA00080076"/>
    </source>
</evidence>
<sequence>MDPRTAWIQPEQKGPANSLWMHIWETSQGFGANSHIDNHLHLQRNFAVHNSNSADSHGEYYKNVTPPPPAVVFEKLAKRGGGGDRGSVRRKGSLSPSSSSLDSEAESSSPSGSSLQIDNLNVAEEASRFLHYSEHELNGNNLRRQYPPPPFHGVQQHCRSMQQSSGHTPTGMKSQHGNKHHHLQPHSSGRRRHLNRANTFHGINPLLSFNGHYGDSSSSLWKTRRYSPGINGLHEEIVDFFNFMSPRPEEEAMRRDVVNRIESVIKDLWPTARVEIFGSFSTGLYLPTSDIDLVVFGKWDHPPLQELEQALKKRNVAGTYPIKVLDKATVPIIKLTDHETEVKVDISFNVETAVKAAQFIKSYLKKYTVLPPLIFVLKQFLLQRDLNEVFTGGISSYSLILMAISFLQLHPRIDTRRSNINLGILLIEFFELYGHDFNYMKTGIRVKNGGAYMSKEEMLKAMGSGNRTSMLCIEDPIQPGNDVGRSSYGVLQVKQVFDFAYMVLSHGVSSLARAYPNKDYDSTLGRIIKVSPEVLAYRDWTIKKWGAKQYAKHQENQVSSLSDIETCEQDLARLMLVSVEDQRDSSSPLSADSPSPPPVFLPSPQHHSSSSSACSLSSSSGSDIESDSPPNSNATIQLHPLTLASVHPMIQMATDLRATHAGFIHAMSQVQMSLPENLTIPSLSECQFYHENPPSISVVHRHTSQAAPISQHGNSTNPLPSPIHRLHPTLPGGQQSHTYVMRSNSQGSIEPHKLSFKHNQGSVLQNQNPSQGNFSQQRFVPQGTSPTVGFRNQQQYNRNTWRRRKRDDPTALNQSR</sequence>
<comment type="function">
    <text evidence="8">Terminal nucleotidyltransferase that catalyzes preferentially the transfer of ATP and GTP on RNA 3' poly(A) tail creating a heterogeneous 3' poly(A) tail leading to mRNAs stabilization by protecting mRNAs from active deadenylation. Also functions as a catalytic subunit of a TRAMP-like complex which has a poly(A) RNA polymerase activity and is involved in a post-transcriptional quality control mechanism. Polyadenylation with short oligo(A) tails is required for the degradative activity of the exosome on several of its nuclear RNA substrates. Has no terminal uridylyltransferase activity, and does not play a role in replication-dependent histone mRNA degradation via uridylation.</text>
</comment>
<feature type="region of interest" description="Disordered" evidence="16">
    <location>
        <begin position="762"/>
        <end position="816"/>
    </location>
</feature>
<evidence type="ECO:0000313" key="19">
    <source>
        <dbReference type="Ensembl" id="ENSCSEP00000006023.1"/>
    </source>
</evidence>
<dbReference type="RefSeq" id="XP_008321472.1">
    <property type="nucleotide sequence ID" value="XM_008323250.3"/>
</dbReference>
<feature type="compositionally biased region" description="Low complexity" evidence="16">
    <location>
        <begin position="93"/>
        <end position="114"/>
    </location>
</feature>
<feature type="compositionally biased region" description="Low complexity" evidence="16">
    <location>
        <begin position="602"/>
        <end position="630"/>
    </location>
</feature>
<dbReference type="GO" id="GO:0046872">
    <property type="term" value="F:metal ion binding"/>
    <property type="evidence" value="ECO:0007669"/>
    <property type="project" value="UniProtKB-KW"/>
</dbReference>
<evidence type="ECO:0000256" key="4">
    <source>
        <dbReference type="ARBA" id="ARBA00022679"/>
    </source>
</evidence>
<dbReference type="GeneTree" id="ENSGT00940000157811"/>
<dbReference type="EC" id="2.7.7.19" evidence="3"/>
<dbReference type="STRING" id="244447.ENSCSEP00000006023"/>
<dbReference type="GeneID" id="103388317"/>
<dbReference type="GO" id="GO:0043634">
    <property type="term" value="P:polyadenylation-dependent ncRNA catabolic process"/>
    <property type="evidence" value="ECO:0007669"/>
    <property type="project" value="TreeGrafter"/>
</dbReference>
<dbReference type="OMA" id="NQFLHYG"/>
<feature type="compositionally biased region" description="Basic residues" evidence="16">
    <location>
        <begin position="176"/>
        <end position="190"/>
    </location>
</feature>
<feature type="region of interest" description="Disordered" evidence="16">
    <location>
        <begin position="139"/>
        <end position="190"/>
    </location>
</feature>
<feature type="compositionally biased region" description="Polar residues" evidence="16">
    <location>
        <begin position="762"/>
        <end position="799"/>
    </location>
</feature>
<evidence type="ECO:0000256" key="15">
    <source>
        <dbReference type="ARBA" id="ARBA00083848"/>
    </source>
</evidence>
<feature type="domain" description="Poly(A) RNA polymerase mitochondrial-like central palm" evidence="18">
    <location>
        <begin position="233"/>
        <end position="364"/>
    </location>
</feature>
<protein>
    <recommendedName>
        <fullName evidence="10">Terminal nucleotidyltransferase 4A</fullName>
        <ecNumber evidence="3">2.7.7.19</ecNumber>
    </recommendedName>
    <alternativeName>
        <fullName evidence="13">DNA polymerase sigma</fullName>
    </alternativeName>
    <alternativeName>
        <fullName evidence="12">Non-canonical poly(A) RNA polymerase PAPD7</fullName>
    </alternativeName>
    <alternativeName>
        <fullName evidence="11">PAP-associated domain-containing protein 7</fullName>
    </alternativeName>
    <alternativeName>
        <fullName evidence="15">TRAMP-like complex polyadenylate polymerase</fullName>
    </alternativeName>
    <alternativeName>
        <fullName evidence="14">Terminal guanylyltransferase</fullName>
    </alternativeName>
</protein>
<dbReference type="FunFam" id="3.30.460.10:FF:000006">
    <property type="entry name" value="non-canonical poly(A) RNA polymerase PAPD5"/>
    <property type="match status" value="1"/>
</dbReference>
<evidence type="ECO:0000256" key="10">
    <source>
        <dbReference type="ARBA" id="ARBA00067213"/>
    </source>
</evidence>
<evidence type="ECO:0000259" key="18">
    <source>
        <dbReference type="Pfam" id="PF22600"/>
    </source>
</evidence>
<keyword evidence="4" id="KW-0808">Transferase</keyword>
<evidence type="ECO:0000256" key="11">
    <source>
        <dbReference type="ARBA" id="ARBA00076412"/>
    </source>
</evidence>
<dbReference type="GO" id="GO:1990817">
    <property type="term" value="F:poly(A) RNA polymerase activity"/>
    <property type="evidence" value="ECO:0007669"/>
    <property type="project" value="UniProtKB-EC"/>
</dbReference>
<evidence type="ECO:0000256" key="3">
    <source>
        <dbReference type="ARBA" id="ARBA00012388"/>
    </source>
</evidence>
<dbReference type="Proteomes" id="UP000265120">
    <property type="component" value="Chromosome 13"/>
</dbReference>
<dbReference type="GO" id="GO:0070568">
    <property type="term" value="F:guanylyltransferase activity"/>
    <property type="evidence" value="ECO:0007669"/>
    <property type="project" value="UniProtKB-ARBA"/>
</dbReference>
<evidence type="ECO:0000256" key="6">
    <source>
        <dbReference type="ARBA" id="ARBA00022842"/>
    </source>
</evidence>
<dbReference type="InterPro" id="IPR043519">
    <property type="entry name" value="NT_sf"/>
</dbReference>
<feature type="domain" description="PAP-associated" evidence="17">
    <location>
        <begin position="421"/>
        <end position="481"/>
    </location>
</feature>
<comment type="similarity">
    <text evidence="2">Belongs to the DNA polymerase type-B-like family.</text>
</comment>
<keyword evidence="20" id="KW-1185">Reference proteome</keyword>
<keyword evidence="6" id="KW-0460">Magnesium</keyword>
<accession>A0A3P8US47</accession>
<dbReference type="GO" id="GO:0031123">
    <property type="term" value="P:RNA 3'-end processing"/>
    <property type="evidence" value="ECO:0007669"/>
    <property type="project" value="TreeGrafter"/>
</dbReference>
<dbReference type="InterPro" id="IPR002058">
    <property type="entry name" value="PAP_assoc"/>
</dbReference>
<dbReference type="OrthoDB" id="273917at2759"/>
<comment type="cofactor">
    <cofactor evidence="1">
        <name>Mn(2+)</name>
        <dbReference type="ChEBI" id="CHEBI:29035"/>
    </cofactor>
</comment>
<dbReference type="GO" id="GO:0060212">
    <property type="term" value="P:negative regulation of nuclear-transcribed mRNA poly(A) tail shortening"/>
    <property type="evidence" value="ECO:0007669"/>
    <property type="project" value="UniProtKB-ARBA"/>
</dbReference>
<feature type="region of interest" description="Disordered" evidence="16">
    <location>
        <begin position="583"/>
        <end position="635"/>
    </location>
</feature>
<dbReference type="InterPro" id="IPR054708">
    <property type="entry name" value="MTPAP-like_central"/>
</dbReference>
<dbReference type="GO" id="GO:0031499">
    <property type="term" value="C:TRAMP complex"/>
    <property type="evidence" value="ECO:0007669"/>
    <property type="project" value="TreeGrafter"/>
</dbReference>
<name>A0A3P8US47_CYNSE</name>
<dbReference type="SUPFAM" id="SSF81631">
    <property type="entry name" value="PAP/OAS1 substrate-binding domain"/>
    <property type="match status" value="1"/>
</dbReference>
<proteinExistence type="inferred from homology"/>
<dbReference type="SUPFAM" id="SSF81301">
    <property type="entry name" value="Nucleotidyltransferase"/>
    <property type="match status" value="1"/>
</dbReference>
<keyword evidence="5" id="KW-0479">Metal-binding</keyword>
<dbReference type="KEGG" id="csem:103388317"/>
<evidence type="ECO:0000256" key="16">
    <source>
        <dbReference type="SAM" id="MobiDB-lite"/>
    </source>
</evidence>
<comment type="catalytic activity">
    <reaction evidence="7">
        <text>RNA(n) + ATP = RNA(n)-3'-adenine ribonucleotide + diphosphate</text>
        <dbReference type="Rhea" id="RHEA:11332"/>
        <dbReference type="Rhea" id="RHEA-COMP:14527"/>
        <dbReference type="Rhea" id="RHEA-COMP:17347"/>
        <dbReference type="ChEBI" id="CHEBI:30616"/>
        <dbReference type="ChEBI" id="CHEBI:33019"/>
        <dbReference type="ChEBI" id="CHEBI:140395"/>
        <dbReference type="ChEBI" id="CHEBI:173115"/>
        <dbReference type="EC" id="2.7.7.19"/>
    </reaction>
</comment>
<evidence type="ECO:0000256" key="12">
    <source>
        <dbReference type="ARBA" id="ARBA00076531"/>
    </source>
</evidence>
<organism evidence="19 20">
    <name type="scientific">Cynoglossus semilaevis</name>
    <name type="common">Tongue sole</name>
    <dbReference type="NCBI Taxonomy" id="244447"/>
    <lineage>
        <taxon>Eukaryota</taxon>
        <taxon>Metazoa</taxon>
        <taxon>Chordata</taxon>
        <taxon>Craniata</taxon>
        <taxon>Vertebrata</taxon>
        <taxon>Euteleostomi</taxon>
        <taxon>Actinopterygii</taxon>
        <taxon>Neopterygii</taxon>
        <taxon>Teleostei</taxon>
        <taxon>Neoteleostei</taxon>
        <taxon>Acanthomorphata</taxon>
        <taxon>Carangaria</taxon>
        <taxon>Pleuronectiformes</taxon>
        <taxon>Pleuronectoidei</taxon>
        <taxon>Cynoglossidae</taxon>
        <taxon>Cynoglossinae</taxon>
        <taxon>Cynoglossus</taxon>
    </lineage>
</organism>
<reference evidence="19" key="3">
    <citation type="submission" date="2025-09" db="UniProtKB">
        <authorList>
            <consortium name="Ensembl"/>
        </authorList>
    </citation>
    <scope>IDENTIFICATION</scope>
</reference>
<evidence type="ECO:0000256" key="7">
    <source>
        <dbReference type="ARBA" id="ARBA00048830"/>
    </source>
</evidence>
<dbReference type="CDD" id="cd05402">
    <property type="entry name" value="NT_PAP_TUTase"/>
    <property type="match status" value="1"/>
</dbReference>
<evidence type="ECO:0000256" key="8">
    <source>
        <dbReference type="ARBA" id="ARBA00054414"/>
    </source>
</evidence>
<dbReference type="PANTHER" id="PTHR23092:SF24">
    <property type="entry name" value="TERMINAL NUCLEOTIDYLTRANSFERASE 4A"/>
    <property type="match status" value="1"/>
</dbReference>
<evidence type="ECO:0000259" key="17">
    <source>
        <dbReference type="Pfam" id="PF03828"/>
    </source>
</evidence>
<evidence type="ECO:0000256" key="5">
    <source>
        <dbReference type="ARBA" id="ARBA00022723"/>
    </source>
</evidence>
<dbReference type="GO" id="GO:0005730">
    <property type="term" value="C:nucleolus"/>
    <property type="evidence" value="ECO:0007669"/>
    <property type="project" value="TreeGrafter"/>
</dbReference>
<reference evidence="19" key="2">
    <citation type="submission" date="2025-08" db="UniProtKB">
        <authorList>
            <consortium name="Ensembl"/>
        </authorList>
    </citation>
    <scope>IDENTIFICATION</scope>
</reference>
<dbReference type="PANTHER" id="PTHR23092">
    <property type="entry name" value="POLY(A) RNA POLYMERASE"/>
    <property type="match status" value="1"/>
</dbReference>
<evidence type="ECO:0000256" key="1">
    <source>
        <dbReference type="ARBA" id="ARBA00001936"/>
    </source>
</evidence>
<dbReference type="Pfam" id="PF22600">
    <property type="entry name" value="MTPAP-like_central"/>
    <property type="match status" value="1"/>
</dbReference>
<dbReference type="Pfam" id="PF03828">
    <property type="entry name" value="PAP_assoc"/>
    <property type="match status" value="1"/>
</dbReference>
<dbReference type="GO" id="GO:1905870">
    <property type="term" value="P:positive regulation of 3'-UTR-mediated mRNA stabilization"/>
    <property type="evidence" value="ECO:0007669"/>
    <property type="project" value="UniProtKB-ARBA"/>
</dbReference>
<feature type="region of interest" description="Disordered" evidence="16">
    <location>
        <begin position="77"/>
        <end position="117"/>
    </location>
</feature>
<dbReference type="GO" id="GO:0003729">
    <property type="term" value="F:mRNA binding"/>
    <property type="evidence" value="ECO:0007669"/>
    <property type="project" value="TreeGrafter"/>
</dbReference>
<feature type="compositionally biased region" description="Polar residues" evidence="16">
    <location>
        <begin position="157"/>
        <end position="175"/>
    </location>
</feature>
<dbReference type="Gene3D" id="3.30.460.10">
    <property type="entry name" value="Beta Polymerase, domain 2"/>
    <property type="match status" value="1"/>
</dbReference>
<evidence type="ECO:0000313" key="20">
    <source>
        <dbReference type="Proteomes" id="UP000265120"/>
    </source>
</evidence>
<dbReference type="InParanoid" id="A0A3P8US47"/>
<evidence type="ECO:0000256" key="2">
    <source>
        <dbReference type="ARBA" id="ARBA00008593"/>
    </source>
</evidence>
<evidence type="ECO:0000256" key="9">
    <source>
        <dbReference type="ARBA" id="ARBA00063831"/>
    </source>
</evidence>
<evidence type="ECO:0000256" key="14">
    <source>
        <dbReference type="ARBA" id="ARBA00082009"/>
    </source>
</evidence>
<dbReference type="FunFam" id="1.10.1410.10:FF:000003">
    <property type="entry name" value="non-canonical poly(A) RNA polymerase PAPD7"/>
    <property type="match status" value="1"/>
</dbReference>